<evidence type="ECO:0000313" key="3">
    <source>
        <dbReference type="Proteomes" id="UP000664702"/>
    </source>
</evidence>
<proteinExistence type="predicted"/>
<dbReference type="AlphaFoldDB" id="A0A939MDD2"/>
<name>A0A939MDD2_9BRAD</name>
<dbReference type="EMBL" id="CP086136">
    <property type="protein sequence ID" value="UEM16862.1"/>
    <property type="molecule type" value="Genomic_DNA"/>
</dbReference>
<reference evidence="1" key="1">
    <citation type="submission" date="2021-03" db="EMBL/GenBank/DDBJ databases">
        <title>Whole Genome Sequence of Bradyrhizobium sp. Strain 144S4.</title>
        <authorList>
            <person name="Bromfield E.S.P."/>
            <person name="Cloutier S."/>
        </authorList>
    </citation>
    <scope>NUCLEOTIDE SEQUENCE [LARGE SCALE GENOMIC DNA]</scope>
    <source>
        <strain evidence="1">144S4</strain>
    </source>
</reference>
<organism evidence="1">
    <name type="scientific">Bradyrhizobium barranii subsp. barranii</name>
    <dbReference type="NCBI Taxonomy" id="2823807"/>
    <lineage>
        <taxon>Bacteria</taxon>
        <taxon>Pseudomonadati</taxon>
        <taxon>Pseudomonadota</taxon>
        <taxon>Alphaproteobacteria</taxon>
        <taxon>Hyphomicrobiales</taxon>
        <taxon>Nitrobacteraceae</taxon>
        <taxon>Bradyrhizobium</taxon>
        <taxon>Bradyrhizobium barranii</taxon>
    </lineage>
</organism>
<reference evidence="2 3" key="2">
    <citation type="journal article" date="2022" name="Int. J. Syst. Evol. Microbiol.">
        <title>Strains of Bradyrhizobium barranii sp. nov. associated with legumes native to Canada are symbionts of soybeans and belong to different subspecies (subsp. barranii subsp. nov. and subsp. apii subsp. nov.) and symbiovars (sv. glycinearum and sv. septentrionale).</title>
        <authorList>
            <person name="Bromfield E.S.P."/>
            <person name="Cloutier S."/>
            <person name="Wasai-Hara S."/>
            <person name="Minamisawa K."/>
        </authorList>
    </citation>
    <scope>NUCLEOTIDE SEQUENCE [LARGE SCALE GENOMIC DNA]</scope>
    <source>
        <strain evidence="2 3">144S4</strain>
    </source>
</reference>
<dbReference type="RefSeq" id="WP_208086419.1">
    <property type="nucleotide sequence ID" value="NZ_CP086136.1"/>
</dbReference>
<sequence length="87" mass="9997">MTPDQKRELRELERRSRIYAERVQQIADVLANVDFLRALEVASPRNETAWMEDYRQTLGKLDEIAERQEALLSEVGIPKKPGGSARS</sequence>
<dbReference type="KEGG" id="bban:J4G43_023140"/>
<gene>
    <name evidence="2" type="ORF">J4G43_023140</name>
    <name evidence="1" type="ORF">J4G43_25165</name>
</gene>
<evidence type="ECO:0000313" key="2">
    <source>
        <dbReference type="EMBL" id="UEM16862.1"/>
    </source>
</evidence>
<dbReference type="EMBL" id="JAGEMI010000001">
    <property type="protein sequence ID" value="MBO1864092.1"/>
    <property type="molecule type" value="Genomic_DNA"/>
</dbReference>
<evidence type="ECO:0000313" key="1">
    <source>
        <dbReference type="EMBL" id="MBO1864092.1"/>
    </source>
</evidence>
<protein>
    <submittedName>
        <fullName evidence="1">Uncharacterized protein</fullName>
    </submittedName>
</protein>
<dbReference type="Proteomes" id="UP000664702">
    <property type="component" value="Chromosome"/>
</dbReference>
<accession>A0A939MDD2</accession>